<evidence type="ECO:0000256" key="4">
    <source>
        <dbReference type="PIRSR" id="PIRSR000077-4"/>
    </source>
</evidence>
<name>A0AAD5X6V3_9FUNG</name>
<dbReference type="AlphaFoldDB" id="A0AAD5X6V3"/>
<dbReference type="PRINTS" id="PR00421">
    <property type="entry name" value="THIOREDOXIN"/>
</dbReference>
<keyword evidence="7" id="KW-1185">Reference proteome</keyword>
<dbReference type="PROSITE" id="PS51352">
    <property type="entry name" value="THIOREDOXIN_2"/>
    <property type="match status" value="1"/>
</dbReference>
<dbReference type="CDD" id="cd02947">
    <property type="entry name" value="TRX_family"/>
    <property type="match status" value="1"/>
</dbReference>
<evidence type="ECO:0000259" key="5">
    <source>
        <dbReference type="PROSITE" id="PS51352"/>
    </source>
</evidence>
<dbReference type="InterPro" id="IPR036249">
    <property type="entry name" value="Thioredoxin-like_sf"/>
</dbReference>
<gene>
    <name evidence="6" type="primary">TRX2_2</name>
    <name evidence="6" type="ORF">HK097_001284</name>
</gene>
<dbReference type="EMBL" id="JADGJD010000125">
    <property type="protein sequence ID" value="KAJ3054618.1"/>
    <property type="molecule type" value="Genomic_DNA"/>
</dbReference>
<dbReference type="FunFam" id="3.40.30.10:FF:000245">
    <property type="entry name" value="Thioredoxin"/>
    <property type="match status" value="1"/>
</dbReference>
<feature type="site" description="Contributes to redox potential value" evidence="3">
    <location>
        <position position="31"/>
    </location>
</feature>
<sequence length="106" mass="11317">MVKAITAFSEFKELTESADKVVVDFHATWCGPCKIIAPKFEGFAETYGSQATFIKVDVDEVAEAAETAGVRAMPTFQIYKGGKVVGEVVGADAKKLEAEIQKALAA</sequence>
<evidence type="ECO:0000256" key="3">
    <source>
        <dbReference type="PIRSR" id="PIRSR000077-1"/>
    </source>
</evidence>
<accession>A0AAD5X6V3</accession>
<reference evidence="6" key="1">
    <citation type="submission" date="2020-05" db="EMBL/GenBank/DDBJ databases">
        <title>Phylogenomic resolution of chytrid fungi.</title>
        <authorList>
            <person name="Stajich J.E."/>
            <person name="Amses K."/>
            <person name="Simmons R."/>
            <person name="Seto K."/>
            <person name="Myers J."/>
            <person name="Bonds A."/>
            <person name="Quandt C.A."/>
            <person name="Barry K."/>
            <person name="Liu P."/>
            <person name="Grigoriev I."/>
            <person name="Longcore J.E."/>
            <person name="James T.Y."/>
        </authorList>
    </citation>
    <scope>NUCLEOTIDE SEQUENCE</scope>
    <source>
        <strain evidence="6">JEL0318</strain>
    </source>
</reference>
<dbReference type="InterPro" id="IPR017937">
    <property type="entry name" value="Thioredoxin_CS"/>
</dbReference>
<organism evidence="6 7">
    <name type="scientific">Rhizophlyctis rosea</name>
    <dbReference type="NCBI Taxonomy" id="64517"/>
    <lineage>
        <taxon>Eukaryota</taxon>
        <taxon>Fungi</taxon>
        <taxon>Fungi incertae sedis</taxon>
        <taxon>Chytridiomycota</taxon>
        <taxon>Chytridiomycota incertae sedis</taxon>
        <taxon>Chytridiomycetes</taxon>
        <taxon>Rhizophlyctidales</taxon>
        <taxon>Rhizophlyctidaceae</taxon>
        <taxon>Rhizophlyctis</taxon>
    </lineage>
</organism>
<dbReference type="Gene3D" id="3.40.30.10">
    <property type="entry name" value="Glutaredoxin"/>
    <property type="match status" value="1"/>
</dbReference>
<dbReference type="GO" id="GO:0015035">
    <property type="term" value="F:protein-disulfide reductase activity"/>
    <property type="evidence" value="ECO:0007669"/>
    <property type="project" value="InterPro"/>
</dbReference>
<comment type="similarity">
    <text evidence="2">Belongs to the thioredoxin family.</text>
</comment>
<feature type="active site" description="Nucleophile" evidence="3">
    <location>
        <position position="30"/>
    </location>
</feature>
<dbReference type="SUPFAM" id="SSF52833">
    <property type="entry name" value="Thioredoxin-like"/>
    <property type="match status" value="1"/>
</dbReference>
<evidence type="ECO:0000256" key="1">
    <source>
        <dbReference type="ARBA" id="ARBA00023157"/>
    </source>
</evidence>
<proteinExistence type="inferred from homology"/>
<dbReference type="Proteomes" id="UP001212841">
    <property type="component" value="Unassembled WGS sequence"/>
</dbReference>
<evidence type="ECO:0000256" key="2">
    <source>
        <dbReference type="PIRNR" id="PIRNR000077"/>
    </source>
</evidence>
<keyword evidence="1 4" id="KW-1015">Disulfide bond</keyword>
<feature type="site" description="Deprotonates C-terminal active site Cys" evidence="3">
    <location>
        <position position="24"/>
    </location>
</feature>
<feature type="disulfide bond" description="Redox-active" evidence="4">
    <location>
        <begin position="30"/>
        <end position="33"/>
    </location>
</feature>
<dbReference type="PIRSF" id="PIRSF000077">
    <property type="entry name" value="Thioredoxin"/>
    <property type="match status" value="1"/>
</dbReference>
<feature type="site" description="Contributes to redox potential value" evidence="3">
    <location>
        <position position="32"/>
    </location>
</feature>
<dbReference type="NCBIfam" id="TIGR01068">
    <property type="entry name" value="thioredoxin"/>
    <property type="match status" value="1"/>
</dbReference>
<evidence type="ECO:0000313" key="7">
    <source>
        <dbReference type="Proteomes" id="UP001212841"/>
    </source>
</evidence>
<dbReference type="Pfam" id="PF00085">
    <property type="entry name" value="Thioredoxin"/>
    <property type="match status" value="1"/>
</dbReference>
<feature type="active site" description="Nucleophile" evidence="3">
    <location>
        <position position="33"/>
    </location>
</feature>
<evidence type="ECO:0000313" key="6">
    <source>
        <dbReference type="EMBL" id="KAJ3054618.1"/>
    </source>
</evidence>
<dbReference type="PANTHER" id="PTHR46115">
    <property type="entry name" value="THIOREDOXIN-LIKE PROTEIN 1"/>
    <property type="match status" value="1"/>
</dbReference>
<keyword evidence="4" id="KW-0676">Redox-active center</keyword>
<protein>
    <recommendedName>
        <fullName evidence="2">Thioredoxin</fullName>
    </recommendedName>
</protein>
<feature type="domain" description="Thioredoxin" evidence="5">
    <location>
        <begin position="1"/>
        <end position="105"/>
    </location>
</feature>
<comment type="caution">
    <text evidence="6">The sequence shown here is derived from an EMBL/GenBank/DDBJ whole genome shotgun (WGS) entry which is preliminary data.</text>
</comment>
<dbReference type="PROSITE" id="PS00194">
    <property type="entry name" value="THIOREDOXIN_1"/>
    <property type="match status" value="1"/>
</dbReference>
<dbReference type="InterPro" id="IPR005746">
    <property type="entry name" value="Thioredoxin"/>
</dbReference>
<dbReference type="InterPro" id="IPR013766">
    <property type="entry name" value="Thioredoxin_domain"/>
</dbReference>